<dbReference type="AlphaFoldDB" id="A0A0F9J586"/>
<dbReference type="EMBL" id="LAZR01012303">
    <property type="protein sequence ID" value="KKM27539.1"/>
    <property type="molecule type" value="Genomic_DNA"/>
</dbReference>
<comment type="caution">
    <text evidence="1">The sequence shown here is derived from an EMBL/GenBank/DDBJ whole genome shotgun (WGS) entry which is preliminary data.</text>
</comment>
<feature type="non-terminal residue" evidence="1">
    <location>
        <position position="1"/>
    </location>
</feature>
<evidence type="ECO:0000313" key="1">
    <source>
        <dbReference type="EMBL" id="KKM27539.1"/>
    </source>
</evidence>
<proteinExistence type="predicted"/>
<accession>A0A0F9J586</accession>
<reference evidence="1" key="1">
    <citation type="journal article" date="2015" name="Nature">
        <title>Complex archaea that bridge the gap between prokaryotes and eukaryotes.</title>
        <authorList>
            <person name="Spang A."/>
            <person name="Saw J.H."/>
            <person name="Jorgensen S.L."/>
            <person name="Zaremba-Niedzwiedzka K."/>
            <person name="Martijn J."/>
            <person name="Lind A.E."/>
            <person name="van Eijk R."/>
            <person name="Schleper C."/>
            <person name="Guy L."/>
            <person name="Ettema T.J."/>
        </authorList>
    </citation>
    <scope>NUCLEOTIDE SEQUENCE</scope>
</reference>
<name>A0A0F9J586_9ZZZZ</name>
<protein>
    <submittedName>
        <fullName evidence="1">Uncharacterized protein</fullName>
    </submittedName>
</protein>
<gene>
    <name evidence="1" type="ORF">LCGC14_1573780</name>
</gene>
<organism evidence="1">
    <name type="scientific">marine sediment metagenome</name>
    <dbReference type="NCBI Taxonomy" id="412755"/>
    <lineage>
        <taxon>unclassified sequences</taxon>
        <taxon>metagenomes</taxon>
        <taxon>ecological metagenomes</taxon>
    </lineage>
</organism>
<sequence>DYNGHLTGVVVAFPVKHRTFGYEKFDRPAGYSSPLDNGMHLTIVHVLLGDPVDPIVFEEAED</sequence>